<keyword evidence="1" id="KW-0812">Transmembrane</keyword>
<sequence>MRDKYSGLQIGIHWLVFLLVVVAYAAMELRGFFPPQ</sequence>
<proteinExistence type="predicted"/>
<dbReference type="Proteomes" id="UP000254938">
    <property type="component" value="Unassembled WGS sequence"/>
</dbReference>
<evidence type="ECO:0000313" key="2">
    <source>
        <dbReference type="EMBL" id="STS83069.1"/>
    </source>
</evidence>
<feature type="transmembrane region" description="Helical" evidence="1">
    <location>
        <begin position="12"/>
        <end position="33"/>
    </location>
</feature>
<dbReference type="EMBL" id="UGKQ01000007">
    <property type="protein sequence ID" value="STS83069.1"/>
    <property type="molecule type" value="Genomic_DNA"/>
</dbReference>
<reference evidence="2 3" key="1">
    <citation type="submission" date="2018-06" db="EMBL/GenBank/DDBJ databases">
        <authorList>
            <consortium name="Pathogen Informatics"/>
            <person name="Doyle S."/>
        </authorList>
    </citation>
    <scope>NUCLEOTIDE SEQUENCE [LARGE SCALE GENOMIC DNA]</scope>
    <source>
        <strain evidence="2 3">NCTC9140</strain>
    </source>
</reference>
<accession>A0A377TUD2</accession>
<gene>
    <name evidence="2" type="primary">cybB_2</name>
    <name evidence="2" type="ORF">NCTC9140_04823</name>
</gene>
<evidence type="ECO:0000313" key="3">
    <source>
        <dbReference type="Proteomes" id="UP000254938"/>
    </source>
</evidence>
<organism evidence="2 3">
    <name type="scientific">Klebsiella pneumoniae</name>
    <dbReference type="NCBI Taxonomy" id="573"/>
    <lineage>
        <taxon>Bacteria</taxon>
        <taxon>Pseudomonadati</taxon>
        <taxon>Pseudomonadota</taxon>
        <taxon>Gammaproteobacteria</taxon>
        <taxon>Enterobacterales</taxon>
        <taxon>Enterobacteriaceae</taxon>
        <taxon>Klebsiella/Raoultella group</taxon>
        <taxon>Klebsiella</taxon>
        <taxon>Klebsiella pneumoniae complex</taxon>
    </lineage>
</organism>
<evidence type="ECO:0000256" key="1">
    <source>
        <dbReference type="SAM" id="Phobius"/>
    </source>
</evidence>
<keyword evidence="1" id="KW-1133">Transmembrane helix</keyword>
<protein>
    <submittedName>
        <fullName evidence="2">Cytochrome b(561)</fullName>
    </submittedName>
</protein>
<name>A0A377TUD2_KLEPN</name>
<keyword evidence="1" id="KW-0472">Membrane</keyword>
<dbReference type="AlphaFoldDB" id="A0A377TUD2"/>